<keyword evidence="3 6" id="KW-0479">Metal-binding</keyword>
<evidence type="ECO:0000256" key="4">
    <source>
        <dbReference type="ARBA" id="ARBA00022982"/>
    </source>
</evidence>
<evidence type="ECO:0000256" key="1">
    <source>
        <dbReference type="ARBA" id="ARBA00022448"/>
    </source>
</evidence>
<accession>A0ABY7THN5</accession>
<keyword evidence="2 6" id="KW-0349">Heme</keyword>
<dbReference type="EMBL" id="CP117411">
    <property type="protein sequence ID" value="WCT72723.1"/>
    <property type="molecule type" value="Genomic_DNA"/>
</dbReference>
<feature type="domain" description="Cytochrome c" evidence="7">
    <location>
        <begin position="28"/>
        <end position="127"/>
    </location>
</feature>
<dbReference type="Proteomes" id="UP001220395">
    <property type="component" value="Chromosome"/>
</dbReference>
<evidence type="ECO:0000256" key="5">
    <source>
        <dbReference type="ARBA" id="ARBA00023004"/>
    </source>
</evidence>
<keyword evidence="4" id="KW-0249">Electron transport</keyword>
<proteinExistence type="predicted"/>
<evidence type="ECO:0000256" key="2">
    <source>
        <dbReference type="ARBA" id="ARBA00022617"/>
    </source>
</evidence>
<keyword evidence="9" id="KW-1185">Reference proteome</keyword>
<dbReference type="Gene3D" id="1.10.760.10">
    <property type="entry name" value="Cytochrome c-like domain"/>
    <property type="match status" value="1"/>
</dbReference>
<organism evidence="8 9">
    <name type="scientific">Sphingomonas naphthae</name>
    <dbReference type="NCBI Taxonomy" id="1813468"/>
    <lineage>
        <taxon>Bacteria</taxon>
        <taxon>Pseudomonadati</taxon>
        <taxon>Pseudomonadota</taxon>
        <taxon>Alphaproteobacteria</taxon>
        <taxon>Sphingomonadales</taxon>
        <taxon>Sphingomonadaceae</taxon>
        <taxon>Sphingomonas</taxon>
    </lineage>
</organism>
<dbReference type="InterPro" id="IPR036909">
    <property type="entry name" value="Cyt_c-like_dom_sf"/>
</dbReference>
<dbReference type="PRINTS" id="PR00604">
    <property type="entry name" value="CYTCHRMECIAB"/>
</dbReference>
<evidence type="ECO:0000313" key="9">
    <source>
        <dbReference type="Proteomes" id="UP001220395"/>
    </source>
</evidence>
<dbReference type="InterPro" id="IPR002327">
    <property type="entry name" value="Cyt_c_1A/1B"/>
</dbReference>
<gene>
    <name evidence="8" type="ORF">PQ455_13910</name>
</gene>
<dbReference type="Pfam" id="PF00034">
    <property type="entry name" value="Cytochrom_C"/>
    <property type="match status" value="1"/>
</dbReference>
<evidence type="ECO:0000259" key="7">
    <source>
        <dbReference type="PROSITE" id="PS51007"/>
    </source>
</evidence>
<reference evidence="8 9" key="1">
    <citation type="submission" date="2023-02" db="EMBL/GenBank/DDBJ databases">
        <title>Genome sequence of Sphingomonas naphthae.</title>
        <authorList>
            <person name="Kim S."/>
            <person name="Heo J."/>
            <person name="Kwon S.-W."/>
        </authorList>
    </citation>
    <scope>NUCLEOTIDE SEQUENCE [LARGE SCALE GENOMIC DNA]</scope>
    <source>
        <strain evidence="8 9">KACC 18716</strain>
    </source>
</reference>
<sequence length="127" mass="13593">MALAACSSPAPQVDDKLARAAKLSAYKGDAARGQTVFAACRTCHSLAPDVNLAGPSLFGVVDRPAGTVPGYHYSPANRASHVVWSEQRLFTYLRNPREELPGTFMSFGGINDPQARADVVAYLKTLK</sequence>
<dbReference type="PANTHER" id="PTHR11961">
    <property type="entry name" value="CYTOCHROME C"/>
    <property type="match status" value="1"/>
</dbReference>
<dbReference type="PROSITE" id="PS51007">
    <property type="entry name" value="CYTC"/>
    <property type="match status" value="1"/>
</dbReference>
<dbReference type="InterPro" id="IPR009056">
    <property type="entry name" value="Cyt_c-like_dom"/>
</dbReference>
<evidence type="ECO:0000256" key="3">
    <source>
        <dbReference type="ARBA" id="ARBA00022723"/>
    </source>
</evidence>
<name>A0ABY7THN5_9SPHN</name>
<evidence type="ECO:0000313" key="8">
    <source>
        <dbReference type="EMBL" id="WCT72723.1"/>
    </source>
</evidence>
<protein>
    <submittedName>
        <fullName evidence="8">Cytochrome c family protein</fullName>
    </submittedName>
</protein>
<dbReference type="RefSeq" id="WP_273686693.1">
    <property type="nucleotide sequence ID" value="NZ_CP117411.1"/>
</dbReference>
<keyword evidence="5 6" id="KW-0408">Iron</keyword>
<evidence type="ECO:0000256" key="6">
    <source>
        <dbReference type="PROSITE-ProRule" id="PRU00433"/>
    </source>
</evidence>
<keyword evidence="1" id="KW-0813">Transport</keyword>
<dbReference type="SUPFAM" id="SSF46626">
    <property type="entry name" value="Cytochrome c"/>
    <property type="match status" value="1"/>
</dbReference>